<feature type="transmembrane region" description="Helical" evidence="1">
    <location>
        <begin position="47"/>
        <end position="71"/>
    </location>
</feature>
<keyword evidence="1" id="KW-0812">Transmembrane</keyword>
<protein>
    <recommendedName>
        <fullName evidence="2">DUF4179 domain-containing protein</fullName>
    </recommendedName>
</protein>
<dbReference type="Proteomes" id="UP000074108">
    <property type="component" value="Unassembled WGS sequence"/>
</dbReference>
<keyword evidence="1" id="KW-0472">Membrane</keyword>
<evidence type="ECO:0000313" key="3">
    <source>
        <dbReference type="EMBL" id="KUP05506.1"/>
    </source>
</evidence>
<dbReference type="Pfam" id="PF13786">
    <property type="entry name" value="DUF4179"/>
    <property type="match status" value="1"/>
</dbReference>
<proteinExistence type="predicted"/>
<dbReference type="PATRIC" id="fig|1150625.3.peg.2492"/>
<accession>A0A147K6N1</accession>
<dbReference type="AlphaFoldDB" id="A0A147K6N1"/>
<keyword evidence="1" id="KW-1133">Transmembrane helix</keyword>
<evidence type="ECO:0000256" key="1">
    <source>
        <dbReference type="SAM" id="Phobius"/>
    </source>
</evidence>
<name>A0A147K6N1_9BACI</name>
<evidence type="ECO:0000259" key="2">
    <source>
        <dbReference type="Pfam" id="PF13786"/>
    </source>
</evidence>
<dbReference type="InterPro" id="IPR025436">
    <property type="entry name" value="DUF4179"/>
</dbReference>
<reference evidence="3 4" key="1">
    <citation type="journal article" date="2016" name="Front. Microbiol.">
        <title>Microevolution Analysis of Bacillus coahuilensis Unveils Differences in Phosphorus Acquisition Strategies and Their Regulation.</title>
        <authorList>
            <person name="Gomez-Lunar Z."/>
            <person name="Hernandez-Gonzalez I."/>
            <person name="Rodriguez-Torres M.D."/>
            <person name="Souza V."/>
            <person name="Olmedo-Alvarez G."/>
        </authorList>
    </citation>
    <scope>NUCLEOTIDE SEQUENCE [LARGE SCALE GENOMIC DNA]</scope>
    <source>
        <strain evidence="4">p1.1.43</strain>
    </source>
</reference>
<organism evidence="3 4">
    <name type="scientific">Bacillus coahuilensis p1.1.43</name>
    <dbReference type="NCBI Taxonomy" id="1150625"/>
    <lineage>
        <taxon>Bacteria</taxon>
        <taxon>Bacillati</taxon>
        <taxon>Bacillota</taxon>
        <taxon>Bacilli</taxon>
        <taxon>Bacillales</taxon>
        <taxon>Bacillaceae</taxon>
        <taxon>Bacillus</taxon>
    </lineage>
</organism>
<dbReference type="STRING" id="1150625.Q75_11715"/>
<comment type="caution">
    <text evidence="3">The sequence shown here is derived from an EMBL/GenBank/DDBJ whole genome shotgun (WGS) entry which is preliminary data.</text>
</comment>
<dbReference type="EMBL" id="LDYG01000035">
    <property type="protein sequence ID" value="KUP05506.1"/>
    <property type="molecule type" value="Genomic_DNA"/>
</dbReference>
<dbReference type="OrthoDB" id="2961302at2"/>
<gene>
    <name evidence="3" type="ORF">Q75_11715</name>
</gene>
<keyword evidence="4" id="KW-1185">Reference proteome</keyword>
<sequence>MNKEQVWLKEAKAKLASVKAPSDFDQRLQTRLHSVPIRKRKVQPLKYTSIAIMAAVFLLVAGYNFPVLAFYGKSLFEFDSITSESIQKLNEQGQGQEVGKQVNLADGTILSIHGVMSDANQFIVFYSLENSEGVKENLDYFHPKYVSGFLTNSTVSSGVAEWKEEGNRLIGTYTFEGVNPFAKKLTIHYSSETEKGMESKSVTFPYKMQEAMKEQVNIRIDQEVEVDKGSLTFSSMKATPMQTIIKGSLNVENGDRVDSLFSDTILIANGEEVMMTGSSVSSGLLGDQFELRFDALPENLNSLELVIQKFVGYHSINKSFPLSNQTTIELGKRKTLGITSIQDDNEVVEVRVETEPNVILDGVFVLDEDGKQAEIQTTVGHELSQSENGEPIQSRTWLFPSLDTISSIYIEGMHFLEEVQEKIIIVDES</sequence>
<dbReference type="RefSeq" id="WP_059351465.1">
    <property type="nucleotide sequence ID" value="NZ_LDYG01000035.1"/>
</dbReference>
<feature type="domain" description="DUF4179" evidence="2">
    <location>
        <begin position="45"/>
        <end position="129"/>
    </location>
</feature>
<evidence type="ECO:0000313" key="4">
    <source>
        <dbReference type="Proteomes" id="UP000074108"/>
    </source>
</evidence>